<proteinExistence type="predicted"/>
<dbReference type="PANTHER" id="PTHR46872:SF10">
    <property type="entry name" value="MYB-LIKE DOMAIN-CONTAINING PROTEIN"/>
    <property type="match status" value="1"/>
</dbReference>
<protein>
    <recommendedName>
        <fullName evidence="4">ELM2 domain-containing protein</fullName>
    </recommendedName>
</protein>
<evidence type="ECO:0000313" key="3">
    <source>
        <dbReference type="Proteomes" id="UP000306102"/>
    </source>
</evidence>
<name>A0A4S4D8C6_CAMSN</name>
<dbReference type="Proteomes" id="UP000306102">
    <property type="component" value="Unassembled WGS sequence"/>
</dbReference>
<dbReference type="PANTHER" id="PTHR46872">
    <property type="entry name" value="DNA BINDING PROTEIN"/>
    <property type="match status" value="1"/>
</dbReference>
<feature type="region of interest" description="Disordered" evidence="1">
    <location>
        <begin position="200"/>
        <end position="227"/>
    </location>
</feature>
<accession>A0A4S4D8C6</accession>
<sequence>MKVTASHIEMDSDRRKKNDKASLPNVGGVGQTKSAFGKYSDSDMLSWIKRLALDPCTSGPSQSTIRPLWNQTMKVRKVMALSVTEFPRRKRKLQQFLKDKFAYARGLTSETSNQQSVTNLSKGQLSRASSNSCLLNSIDSTGSFNKKIFLNSSSSGSLLTCEDNVVDWGPPNHDICPSIESDESISGSILVSPKRLNLDNPKNSLDLDDSVHSSSSPSSGEPKQVYLQAPRRSIRLLNFIGDHLQRMIVPVGPRFQADVPEWTGPPKKENLNGQDADSENSRWLGTQIWPLKGRTTETTKQAVGEGRSNSCTCVSPGSIDCTKRHVLEERLILRSDLGPAFLSWKFDEMGEEVSKSWTLKEQERYESLVKMYPLSNRKNFLKHALKSFPSKGKESILRYYFNVFIPRRMSLQTRPSLTQGQ</sequence>
<feature type="compositionally biased region" description="Basic and acidic residues" evidence="1">
    <location>
        <begin position="8"/>
        <end position="20"/>
    </location>
</feature>
<evidence type="ECO:0008006" key="4">
    <source>
        <dbReference type="Google" id="ProtNLM"/>
    </source>
</evidence>
<organism evidence="2 3">
    <name type="scientific">Camellia sinensis var. sinensis</name>
    <name type="common">China tea</name>
    <dbReference type="NCBI Taxonomy" id="542762"/>
    <lineage>
        <taxon>Eukaryota</taxon>
        <taxon>Viridiplantae</taxon>
        <taxon>Streptophyta</taxon>
        <taxon>Embryophyta</taxon>
        <taxon>Tracheophyta</taxon>
        <taxon>Spermatophyta</taxon>
        <taxon>Magnoliopsida</taxon>
        <taxon>eudicotyledons</taxon>
        <taxon>Gunneridae</taxon>
        <taxon>Pentapetalae</taxon>
        <taxon>asterids</taxon>
        <taxon>Ericales</taxon>
        <taxon>Theaceae</taxon>
        <taxon>Camellia</taxon>
    </lineage>
</organism>
<feature type="region of interest" description="Disordered" evidence="1">
    <location>
        <begin position="1"/>
        <end position="27"/>
    </location>
</feature>
<keyword evidence="3" id="KW-1185">Reference proteome</keyword>
<dbReference type="STRING" id="542762.A0A4S4D8C6"/>
<evidence type="ECO:0000256" key="1">
    <source>
        <dbReference type="SAM" id="MobiDB-lite"/>
    </source>
</evidence>
<dbReference type="EMBL" id="SDRB02012148">
    <property type="protein sequence ID" value="THF98700.1"/>
    <property type="molecule type" value="Genomic_DNA"/>
</dbReference>
<evidence type="ECO:0000313" key="2">
    <source>
        <dbReference type="EMBL" id="THF98700.1"/>
    </source>
</evidence>
<dbReference type="AlphaFoldDB" id="A0A4S4D8C6"/>
<comment type="caution">
    <text evidence="2">The sequence shown here is derived from an EMBL/GenBank/DDBJ whole genome shotgun (WGS) entry which is preliminary data.</text>
</comment>
<reference evidence="2 3" key="1">
    <citation type="journal article" date="2018" name="Proc. Natl. Acad. Sci. U.S.A.">
        <title>Draft genome sequence of Camellia sinensis var. sinensis provides insights into the evolution of the tea genome and tea quality.</title>
        <authorList>
            <person name="Wei C."/>
            <person name="Yang H."/>
            <person name="Wang S."/>
            <person name="Zhao J."/>
            <person name="Liu C."/>
            <person name="Gao L."/>
            <person name="Xia E."/>
            <person name="Lu Y."/>
            <person name="Tai Y."/>
            <person name="She G."/>
            <person name="Sun J."/>
            <person name="Cao H."/>
            <person name="Tong W."/>
            <person name="Gao Q."/>
            <person name="Li Y."/>
            <person name="Deng W."/>
            <person name="Jiang X."/>
            <person name="Wang W."/>
            <person name="Chen Q."/>
            <person name="Zhang S."/>
            <person name="Li H."/>
            <person name="Wu J."/>
            <person name="Wang P."/>
            <person name="Li P."/>
            <person name="Shi C."/>
            <person name="Zheng F."/>
            <person name="Jian J."/>
            <person name="Huang B."/>
            <person name="Shan D."/>
            <person name="Shi M."/>
            <person name="Fang C."/>
            <person name="Yue Y."/>
            <person name="Li F."/>
            <person name="Li D."/>
            <person name="Wei S."/>
            <person name="Han B."/>
            <person name="Jiang C."/>
            <person name="Yin Y."/>
            <person name="Xia T."/>
            <person name="Zhang Z."/>
            <person name="Bennetzen J.L."/>
            <person name="Zhao S."/>
            <person name="Wan X."/>
        </authorList>
    </citation>
    <scope>NUCLEOTIDE SEQUENCE [LARGE SCALE GENOMIC DNA]</scope>
    <source>
        <strain evidence="3">cv. Shuchazao</strain>
        <tissue evidence="2">Leaf</tissue>
    </source>
</reference>
<gene>
    <name evidence="2" type="ORF">TEA_013039</name>
</gene>